<dbReference type="PANTHER" id="PTHR33992:SF1">
    <property type="entry name" value="RIBONUCLEASE P PROTEIN COMPONENT"/>
    <property type="match status" value="1"/>
</dbReference>
<dbReference type="GO" id="GO:0001682">
    <property type="term" value="P:tRNA 5'-leader removal"/>
    <property type="evidence" value="ECO:0007669"/>
    <property type="project" value="UniProtKB-UniRule"/>
</dbReference>
<dbReference type="Gene3D" id="3.30.230.10">
    <property type="match status" value="1"/>
</dbReference>
<dbReference type="EC" id="3.1.26.5" evidence="7 8"/>
<dbReference type="Proteomes" id="UP000078419">
    <property type="component" value="Unassembled WGS sequence"/>
</dbReference>
<dbReference type="Pfam" id="PF00825">
    <property type="entry name" value="Ribonuclease_P"/>
    <property type="match status" value="1"/>
</dbReference>
<protein>
    <recommendedName>
        <fullName evidence="7 8">Ribonuclease P protein component</fullName>
        <shortName evidence="7">RNase P protein</shortName>
        <shortName evidence="7">RNaseP protein</shortName>
        <ecNumber evidence="7 8">3.1.26.5</ecNumber>
    </recommendedName>
    <alternativeName>
        <fullName evidence="7">Protein C5</fullName>
    </alternativeName>
</protein>
<evidence type="ECO:0000313" key="10">
    <source>
        <dbReference type="EMBL" id="SBO14167.1"/>
    </source>
</evidence>
<proteinExistence type="inferred from homology"/>
<dbReference type="RefSeq" id="WP_011450443.1">
    <property type="nucleotide sequence ID" value="NZ_CCXQ01000083.1"/>
</dbReference>
<dbReference type="EMBL" id="CCXQ01000083">
    <property type="protein sequence ID" value="CEG20796.1"/>
    <property type="molecule type" value="Genomic_DNA"/>
</dbReference>
<dbReference type="InterPro" id="IPR014721">
    <property type="entry name" value="Ribsml_uS5_D2-typ_fold_subgr"/>
</dbReference>
<dbReference type="GO" id="GO:0004526">
    <property type="term" value="F:ribonuclease P activity"/>
    <property type="evidence" value="ECO:0007669"/>
    <property type="project" value="UniProtKB-UniRule"/>
</dbReference>
<dbReference type="GO" id="GO:0000049">
    <property type="term" value="F:tRNA binding"/>
    <property type="evidence" value="ECO:0007669"/>
    <property type="project" value="UniProtKB-UniRule"/>
</dbReference>
<dbReference type="OMA" id="QHARKGY"/>
<dbReference type="PROSITE" id="PS00648">
    <property type="entry name" value="RIBONUCLEASE_P"/>
    <property type="match status" value="1"/>
</dbReference>
<evidence type="ECO:0000256" key="1">
    <source>
        <dbReference type="ARBA" id="ARBA00002663"/>
    </source>
</evidence>
<dbReference type="SUPFAM" id="SSF54211">
    <property type="entry name" value="Ribosomal protein S5 domain 2-like"/>
    <property type="match status" value="1"/>
</dbReference>
<comment type="function">
    <text evidence="1 7">RNaseP catalyzes the removal of the 5'-leader sequence from pre-tRNA to produce the mature 5'-terminus. It can also cleave other RNA substrates such as 4.5S RNA. The protein component plays an auxiliary but essential role in vivo by binding to the 5'-leader sequence and broadening the substrate specificity of the ribozyme.</text>
</comment>
<sequence>MRLKGLVTLKKRKEFAHARLHGRTVKSGGLLLQAVDDPGSGSPGCESVRVGFTVSKKSGNAVVRNRIKRRLRVAAQNVIAKNAHRGFYYILISSRRLADVGMGELLYSLVTCLRRLGLHL</sequence>
<gene>
    <name evidence="7 9" type="primary">rnpA</name>
    <name evidence="10" type="ORF">ANAPC1_00511</name>
    <name evidence="9" type="ORF">ANAPHAGO_00826</name>
</gene>
<comment type="subunit">
    <text evidence="7">Consists of a catalytic RNA component (M1 or rnpB) and a protein subunit.</text>
</comment>
<dbReference type="NCBIfam" id="TIGR00188">
    <property type="entry name" value="rnpA"/>
    <property type="match status" value="1"/>
</dbReference>
<keyword evidence="4 7" id="KW-0255">Endonuclease</keyword>
<keyword evidence="3 7" id="KW-0540">Nuclease</keyword>
<evidence type="ECO:0000256" key="5">
    <source>
        <dbReference type="ARBA" id="ARBA00022801"/>
    </source>
</evidence>
<dbReference type="PANTHER" id="PTHR33992">
    <property type="entry name" value="RIBONUCLEASE P PROTEIN COMPONENT"/>
    <property type="match status" value="1"/>
</dbReference>
<dbReference type="InterPro" id="IPR000100">
    <property type="entry name" value="RNase_P"/>
</dbReference>
<dbReference type="AlphaFoldDB" id="A0A098EHL6"/>
<evidence type="ECO:0000313" key="9">
    <source>
        <dbReference type="EMBL" id="CEG20796.1"/>
    </source>
</evidence>
<evidence type="ECO:0000313" key="12">
    <source>
        <dbReference type="Proteomes" id="UP000078419"/>
    </source>
</evidence>
<accession>A0A098EHL6</accession>
<comment type="catalytic activity">
    <reaction evidence="7">
        <text>Endonucleolytic cleavage of RNA, removing 5'-extranucleotides from tRNA precursor.</text>
        <dbReference type="EC" id="3.1.26.5"/>
    </reaction>
</comment>
<evidence type="ECO:0000256" key="4">
    <source>
        <dbReference type="ARBA" id="ARBA00022759"/>
    </source>
</evidence>
<dbReference type="HAMAP" id="MF_00227">
    <property type="entry name" value="RNase_P"/>
    <property type="match status" value="1"/>
</dbReference>
<dbReference type="PATRIC" id="fig|948.7.peg.1181"/>
<dbReference type="InterPro" id="IPR020539">
    <property type="entry name" value="RNase_P_CS"/>
</dbReference>
<keyword evidence="2 7" id="KW-0819">tRNA processing</keyword>
<keyword evidence="5 7" id="KW-0378">Hydrolase</keyword>
<reference evidence="12" key="3">
    <citation type="submission" date="2016-03" db="EMBL/GenBank/DDBJ databases">
        <authorList>
            <person name="Loux Valentin"/>
        </authorList>
    </citation>
    <scope>NUCLEOTIDE SEQUENCE [LARGE SCALE GENOMIC DNA]</scope>
    <source>
        <strain evidence="12">C1</strain>
    </source>
</reference>
<evidence type="ECO:0000256" key="8">
    <source>
        <dbReference type="NCBIfam" id="TIGR00188"/>
    </source>
</evidence>
<organism evidence="9 11">
    <name type="scientific">Anaplasma phagocytophilum</name>
    <name type="common">Ehrlichia phagocytophila</name>
    <dbReference type="NCBI Taxonomy" id="948"/>
    <lineage>
        <taxon>Bacteria</taxon>
        <taxon>Pseudomonadati</taxon>
        <taxon>Pseudomonadota</taxon>
        <taxon>Alphaproteobacteria</taxon>
        <taxon>Rickettsiales</taxon>
        <taxon>Anaplasmataceae</taxon>
        <taxon>Anaplasma</taxon>
        <taxon>phagocytophilum group</taxon>
    </lineage>
</organism>
<dbReference type="GeneID" id="92747495"/>
<comment type="similarity">
    <text evidence="7">Belongs to the RnpA family.</text>
</comment>
<dbReference type="GO" id="GO:0030677">
    <property type="term" value="C:ribonuclease P complex"/>
    <property type="evidence" value="ECO:0007669"/>
    <property type="project" value="TreeGrafter"/>
</dbReference>
<keyword evidence="6 7" id="KW-0694">RNA-binding</keyword>
<evidence type="ECO:0000256" key="3">
    <source>
        <dbReference type="ARBA" id="ARBA00022722"/>
    </source>
</evidence>
<dbReference type="InterPro" id="IPR020568">
    <property type="entry name" value="Ribosomal_Su5_D2-typ_SF"/>
</dbReference>
<evidence type="ECO:0000256" key="6">
    <source>
        <dbReference type="ARBA" id="ARBA00022884"/>
    </source>
</evidence>
<dbReference type="EMBL" id="FLLR01000014">
    <property type="protein sequence ID" value="SBO14167.1"/>
    <property type="molecule type" value="Genomic_DNA"/>
</dbReference>
<evidence type="ECO:0000313" key="11">
    <source>
        <dbReference type="Proteomes" id="UP000055047"/>
    </source>
</evidence>
<evidence type="ECO:0000256" key="7">
    <source>
        <dbReference type="HAMAP-Rule" id="MF_00227"/>
    </source>
</evidence>
<dbReference type="Proteomes" id="UP000055047">
    <property type="component" value="Unassembled WGS sequence"/>
</dbReference>
<name>A0A098EHL6_ANAPH</name>
<dbReference type="GO" id="GO:0042781">
    <property type="term" value="F:3'-tRNA processing endoribonuclease activity"/>
    <property type="evidence" value="ECO:0007669"/>
    <property type="project" value="TreeGrafter"/>
</dbReference>
<evidence type="ECO:0000256" key="2">
    <source>
        <dbReference type="ARBA" id="ARBA00022694"/>
    </source>
</evidence>
<reference evidence="9 11" key="1">
    <citation type="submission" date="2014-09" db="EMBL/GenBank/DDBJ databases">
        <authorList>
            <person name="Loux Valentin"/>
            <person name="Dugat Thibaut"/>
        </authorList>
    </citation>
    <scope>NUCLEOTIDE SEQUENCE [LARGE SCALE GENOMIC DNA]</scope>
    <source>
        <strain evidence="9 11">BOV-10_179</strain>
    </source>
</reference>
<reference evidence="10" key="2">
    <citation type="submission" date="2016-03" db="EMBL/GenBank/DDBJ databases">
        <authorList>
            <person name="Loux V."/>
        </authorList>
    </citation>
    <scope>NUCLEOTIDE SEQUENCE</scope>
    <source>
        <strain evidence="10">C1</strain>
    </source>
</reference>